<dbReference type="InterPro" id="IPR029069">
    <property type="entry name" value="HotDog_dom_sf"/>
</dbReference>
<dbReference type="Pfam" id="PF20789">
    <property type="entry name" value="4HBT_3C"/>
    <property type="match status" value="1"/>
</dbReference>
<dbReference type="OrthoDB" id="1413770at2"/>
<evidence type="ECO:0000259" key="1">
    <source>
        <dbReference type="Pfam" id="PF13622"/>
    </source>
</evidence>
<proteinExistence type="predicted"/>
<dbReference type="Gene3D" id="2.40.160.210">
    <property type="entry name" value="Acyl-CoA thioesterase, double hotdog domain"/>
    <property type="match status" value="1"/>
</dbReference>
<gene>
    <name evidence="3" type="ORF">SAMN04489806_2358</name>
</gene>
<dbReference type="EMBL" id="FNRY01000001">
    <property type="protein sequence ID" value="SEC00816.1"/>
    <property type="molecule type" value="Genomic_DNA"/>
</dbReference>
<reference evidence="3 4" key="1">
    <citation type="submission" date="2016-10" db="EMBL/GenBank/DDBJ databases">
        <authorList>
            <person name="de Groot N.N."/>
        </authorList>
    </citation>
    <scope>NUCLEOTIDE SEQUENCE [LARGE SCALE GENOMIC DNA]</scope>
    <source>
        <strain evidence="3 4">DSM 21799</strain>
    </source>
</reference>
<dbReference type="InterPro" id="IPR049450">
    <property type="entry name" value="ACOT8-like_C"/>
</dbReference>
<feature type="domain" description="Acyl-CoA thioesterase-like C-terminal" evidence="2">
    <location>
        <begin position="142"/>
        <end position="267"/>
    </location>
</feature>
<dbReference type="InterPro" id="IPR042171">
    <property type="entry name" value="Acyl-CoA_hotdog"/>
</dbReference>
<feature type="domain" description="Acyl-CoA thioesterase-like N-terminal HotDog" evidence="1">
    <location>
        <begin position="38"/>
        <end position="119"/>
    </location>
</feature>
<evidence type="ECO:0000313" key="3">
    <source>
        <dbReference type="EMBL" id="SEC00816.1"/>
    </source>
</evidence>
<dbReference type="Proteomes" id="UP000199183">
    <property type="component" value="Unassembled WGS sequence"/>
</dbReference>
<dbReference type="AlphaFoldDB" id="A0A1H4NZX9"/>
<organism evidence="3 4">
    <name type="scientific">Paramicrobacterium humi</name>
    <dbReference type="NCBI Taxonomy" id="640635"/>
    <lineage>
        <taxon>Bacteria</taxon>
        <taxon>Bacillati</taxon>
        <taxon>Actinomycetota</taxon>
        <taxon>Actinomycetes</taxon>
        <taxon>Micrococcales</taxon>
        <taxon>Microbacteriaceae</taxon>
        <taxon>Paramicrobacterium</taxon>
    </lineage>
</organism>
<evidence type="ECO:0000259" key="2">
    <source>
        <dbReference type="Pfam" id="PF20789"/>
    </source>
</evidence>
<dbReference type="SUPFAM" id="SSF54637">
    <property type="entry name" value="Thioesterase/thiol ester dehydrase-isomerase"/>
    <property type="match status" value="1"/>
</dbReference>
<dbReference type="InterPro" id="IPR049449">
    <property type="entry name" value="TesB_ACOT8-like_N"/>
</dbReference>
<sequence length="272" mass="29910">MLAAPERVERLATVARVTEPYYRDLGDGRFASTVHAQGAWNAHEQHMAPASGLLTHVIDREFGREGLRIARLSFEIYGIIHAGEFEVRTQVLRPGRTIELVQADMICQGRTAISARAWLLATSDTRDLAAVEDEAMPGVEESTAWDGMSPWPGGFIDSIEFRTIAGSRPGARRSWLRSRHPLVDSGDVSPLAHLVRLVDSTNGLSARVGPDELLFPNVDLQIHVYRLPTGDWLGIDGHQSYGPDGVGLTTTVLNDEGGPFGRAEQILTLRRR</sequence>
<dbReference type="Pfam" id="PF13622">
    <property type="entry name" value="4HBT_3"/>
    <property type="match status" value="1"/>
</dbReference>
<name>A0A1H4NZX9_9MICO</name>
<dbReference type="STRING" id="640635.SAMN04489806_2358"/>
<accession>A0A1H4NZX9</accession>
<keyword evidence="4" id="KW-1185">Reference proteome</keyword>
<protein>
    <submittedName>
        <fullName evidence="3">Thioesterase-like superfamily protein</fullName>
    </submittedName>
</protein>
<dbReference type="RefSeq" id="WP_091184421.1">
    <property type="nucleotide sequence ID" value="NZ_FNRY01000001.1"/>
</dbReference>
<evidence type="ECO:0000313" key="4">
    <source>
        <dbReference type="Proteomes" id="UP000199183"/>
    </source>
</evidence>